<proteinExistence type="predicted"/>
<feature type="compositionally biased region" description="Basic and acidic residues" evidence="3">
    <location>
        <begin position="643"/>
        <end position="653"/>
    </location>
</feature>
<organism evidence="5 6">
    <name type="scientific">Prymnesium parvum</name>
    <name type="common">Toxic golden alga</name>
    <dbReference type="NCBI Taxonomy" id="97485"/>
    <lineage>
        <taxon>Eukaryota</taxon>
        <taxon>Haptista</taxon>
        <taxon>Haptophyta</taxon>
        <taxon>Prymnesiophyceae</taxon>
        <taxon>Prymnesiales</taxon>
        <taxon>Prymnesiaceae</taxon>
        <taxon>Prymnesium</taxon>
    </lineage>
</organism>
<dbReference type="Pfam" id="PF05918">
    <property type="entry name" value="API5"/>
    <property type="match status" value="1"/>
</dbReference>
<feature type="compositionally biased region" description="Basic and acidic residues" evidence="3">
    <location>
        <begin position="1089"/>
        <end position="1107"/>
    </location>
</feature>
<evidence type="ECO:0000256" key="3">
    <source>
        <dbReference type="SAM" id="MobiDB-lite"/>
    </source>
</evidence>
<dbReference type="SMART" id="SM00360">
    <property type="entry name" value="RRM"/>
    <property type="match status" value="2"/>
</dbReference>
<feature type="compositionally biased region" description="Basic and acidic residues" evidence="3">
    <location>
        <begin position="1026"/>
        <end position="1036"/>
    </location>
</feature>
<feature type="compositionally biased region" description="Low complexity" evidence="3">
    <location>
        <begin position="933"/>
        <end position="943"/>
    </location>
</feature>
<keyword evidence="1 2" id="KW-0694">RNA-binding</keyword>
<feature type="region of interest" description="Disordered" evidence="3">
    <location>
        <begin position="457"/>
        <end position="519"/>
    </location>
</feature>
<feature type="compositionally biased region" description="Low complexity" evidence="3">
    <location>
        <begin position="657"/>
        <end position="669"/>
    </location>
</feature>
<dbReference type="Proteomes" id="UP001515480">
    <property type="component" value="Unassembled WGS sequence"/>
</dbReference>
<dbReference type="AlphaFoldDB" id="A0AB34JNN1"/>
<dbReference type="CDD" id="cd00590">
    <property type="entry name" value="RRM_SF"/>
    <property type="match status" value="2"/>
</dbReference>
<evidence type="ECO:0000256" key="1">
    <source>
        <dbReference type="ARBA" id="ARBA00022884"/>
    </source>
</evidence>
<dbReference type="PANTHER" id="PTHR48025">
    <property type="entry name" value="OS02G0815200 PROTEIN"/>
    <property type="match status" value="1"/>
</dbReference>
<dbReference type="Pfam" id="PF00076">
    <property type="entry name" value="RRM_1"/>
    <property type="match status" value="1"/>
</dbReference>
<reference evidence="5 6" key="1">
    <citation type="journal article" date="2024" name="Science">
        <title>Giant polyketide synthase enzymes in the biosynthesis of giant marine polyether toxins.</title>
        <authorList>
            <person name="Fallon T.R."/>
            <person name="Shende V.V."/>
            <person name="Wierzbicki I.H."/>
            <person name="Pendleton A.L."/>
            <person name="Watervoot N.F."/>
            <person name="Auber R.P."/>
            <person name="Gonzalez D.J."/>
            <person name="Wisecaver J.H."/>
            <person name="Moore B.S."/>
        </authorList>
    </citation>
    <scope>NUCLEOTIDE SEQUENCE [LARGE SCALE GENOMIC DNA]</scope>
    <source>
        <strain evidence="5 6">12B1</strain>
    </source>
</reference>
<dbReference type="PROSITE" id="PS50102">
    <property type="entry name" value="RRM"/>
    <property type="match status" value="2"/>
</dbReference>
<feature type="compositionally biased region" description="Basic and acidic residues" evidence="3">
    <location>
        <begin position="726"/>
        <end position="735"/>
    </location>
</feature>
<feature type="compositionally biased region" description="Basic and acidic residues" evidence="3">
    <location>
        <begin position="957"/>
        <end position="976"/>
    </location>
</feature>
<feature type="compositionally biased region" description="Basic and acidic residues" evidence="3">
    <location>
        <begin position="1044"/>
        <end position="1057"/>
    </location>
</feature>
<feature type="compositionally biased region" description="Basic and acidic residues" evidence="3">
    <location>
        <begin position="481"/>
        <end position="492"/>
    </location>
</feature>
<dbReference type="InterPro" id="IPR050502">
    <property type="entry name" value="Euk_RNA-bind_prot"/>
</dbReference>
<feature type="compositionally biased region" description="Basic and acidic residues" evidence="3">
    <location>
        <begin position="623"/>
        <end position="632"/>
    </location>
</feature>
<dbReference type="InterPro" id="IPR035979">
    <property type="entry name" value="RBD_domain_sf"/>
</dbReference>
<dbReference type="EMBL" id="JBGBPQ010000006">
    <property type="protein sequence ID" value="KAL1523136.1"/>
    <property type="molecule type" value="Genomic_DNA"/>
</dbReference>
<dbReference type="InterPro" id="IPR008383">
    <property type="entry name" value="API5"/>
</dbReference>
<comment type="caution">
    <text evidence="5">The sequence shown here is derived from an EMBL/GenBank/DDBJ whole genome shotgun (WGS) entry which is preliminary data.</text>
</comment>
<feature type="domain" description="RRM" evidence="4">
    <location>
        <begin position="516"/>
        <end position="581"/>
    </location>
</feature>
<feature type="compositionally biased region" description="Basic and acidic residues" evidence="3">
    <location>
        <begin position="597"/>
        <end position="615"/>
    </location>
</feature>
<dbReference type="InterPro" id="IPR000504">
    <property type="entry name" value="RRM_dom"/>
</dbReference>
<name>A0AB34JNN1_PRYPA</name>
<feature type="compositionally biased region" description="Basic and acidic residues" evidence="3">
    <location>
        <begin position="698"/>
        <end position="707"/>
    </location>
</feature>
<keyword evidence="6" id="KW-1185">Reference proteome</keyword>
<dbReference type="InterPro" id="IPR012677">
    <property type="entry name" value="Nucleotide-bd_a/b_plait_sf"/>
</dbReference>
<feature type="region of interest" description="Disordered" evidence="3">
    <location>
        <begin position="597"/>
        <end position="1107"/>
    </location>
</feature>
<accession>A0AB34JNN1</accession>
<feature type="region of interest" description="Disordered" evidence="3">
    <location>
        <begin position="249"/>
        <end position="278"/>
    </location>
</feature>
<feature type="compositionally biased region" description="Basic and acidic residues" evidence="3">
    <location>
        <begin position="917"/>
        <end position="927"/>
    </location>
</feature>
<protein>
    <recommendedName>
        <fullName evidence="4">RRM domain-containing protein</fullName>
    </recommendedName>
</protein>
<evidence type="ECO:0000256" key="2">
    <source>
        <dbReference type="PROSITE-ProRule" id="PRU00176"/>
    </source>
</evidence>
<dbReference type="GO" id="GO:0003729">
    <property type="term" value="F:mRNA binding"/>
    <property type="evidence" value="ECO:0007669"/>
    <property type="project" value="TreeGrafter"/>
</dbReference>
<feature type="domain" description="RRM" evidence="4">
    <location>
        <begin position="281"/>
        <end position="369"/>
    </location>
</feature>
<sequence>MSAEGSGAPTVDSLYAADVTLQMGPSETAYTTLLSGASPSAAVAARQLAATLLRKHSPGYARRTDESCAALLALCADAELKVRLTAISALPALLSPASSLDAAAVHGTMRRVVAAMEALLLSKNALEARTVQGSLGELAAQHALPLLLAALELGLSPQAGGEEEAAEGEPQGRRLWPPALGRYFRTNVEQLELMIAAAAREPAGGAAPSDAAALRGALGAEALRSIHPADVRVAERMVAALDVQEERGQPAAAVAQQDASQPAERALPKAAAKKEERPPSRVLYVGGLPAAMTTSESLAKELSRWGEIDVIKPFSKVGQGNRATSQQGRCFAFVSMKEQRDAEQAVAAFVAGQYRPFNDPHARLNFADRLPKGTLSNGILFQGTLSNRTLSKRTLSKRTLPKRTFPEGILSKETLSKGILSEGTLPKRTFPKGILSKETLSKGILSKGTLSKGILSKGTLSKRAGGCGDRKEAAAPHSPPRAREASPPRGRGEASPASSRGAAPRGAPQPRNPPSKGVFVSHLSNEVERQQLEARLTAEFNRYGPVHSVRIFEPRQRGQVRAAFVNFFEVTHAVEAVDALRHAYKLDYCKREGATASRAEGELKTPHEAMRRGEPPPRGMAEPPHDAMRRGGGELPPRGMGEPPHDAMRRGEPPPRGMGEPLPPRGMGEPPHDAMRRGEPPPPRGMGEPLPPRGMGEPPHDAMRRGEPPPPRGMGESLPPRGMGEPPHDAMRRGQWEPPPRGMVAPQHEAMRRGWEAPPGGMGGPPHDAMRRGGWEAPPGGKGGPPHDAIRRGWEPPPRGVGVPPHDAMRRGGWEAPQGAGWRGEGPPPPRGVWVESGRRRGWEGGGGAPRWVDAAGVPLDRMEPRRAPPPADGRWAAGKGAPSGEWRPPPPRAGGGFGAEREGGRGVRSQQSPRGMRREASQEERTSLCSGSPPSFHASRPPSSRHRSSPSYSPPPRDRSGPRRDHPSIERRPDSPARGAKRPLPDSERSFPPARAPRLGEGERRLPPPHMAPPDRRGAPPPHNRPVEREWRADFAPRGFRSPPRERNGWHPRDGARGGMDGPPPFAGRQQGGMDRPPYARAPPPGPRDQRSPRFDRDRDRSPGGF</sequence>
<evidence type="ECO:0000259" key="4">
    <source>
        <dbReference type="PROSITE" id="PS50102"/>
    </source>
</evidence>
<evidence type="ECO:0000313" key="5">
    <source>
        <dbReference type="EMBL" id="KAL1523136.1"/>
    </source>
</evidence>
<dbReference type="PANTHER" id="PTHR48025:SF1">
    <property type="entry name" value="RRM DOMAIN-CONTAINING PROTEIN"/>
    <property type="match status" value="1"/>
</dbReference>
<evidence type="ECO:0000313" key="6">
    <source>
        <dbReference type="Proteomes" id="UP001515480"/>
    </source>
</evidence>
<feature type="compositionally biased region" description="Pro residues" evidence="3">
    <location>
        <begin position="680"/>
        <end position="692"/>
    </location>
</feature>
<feature type="compositionally biased region" description="Basic and acidic residues" evidence="3">
    <location>
        <begin position="670"/>
        <end position="679"/>
    </location>
</feature>
<dbReference type="SUPFAM" id="SSF54928">
    <property type="entry name" value="RNA-binding domain, RBD"/>
    <property type="match status" value="1"/>
</dbReference>
<dbReference type="Gene3D" id="3.30.70.330">
    <property type="match status" value="2"/>
</dbReference>
<feature type="compositionally biased region" description="Low complexity" evidence="3">
    <location>
        <begin position="493"/>
        <end position="508"/>
    </location>
</feature>
<gene>
    <name evidence="5" type="ORF">AB1Y20_018091</name>
</gene>